<feature type="domain" description="Putative Flp pilus-assembly TadG-like N-terminal" evidence="2">
    <location>
        <begin position="14"/>
        <end position="60"/>
    </location>
</feature>
<comment type="caution">
    <text evidence="3">The sequence shown here is derived from an EMBL/GenBank/DDBJ whole genome shotgun (WGS) entry which is preliminary data.</text>
</comment>
<keyword evidence="1" id="KW-0812">Transmembrane</keyword>
<feature type="transmembrane region" description="Helical" evidence="1">
    <location>
        <begin position="16"/>
        <end position="35"/>
    </location>
</feature>
<name>A0ABV7A319_9BACI</name>
<dbReference type="Pfam" id="PF13400">
    <property type="entry name" value="Tad"/>
    <property type="match status" value="1"/>
</dbReference>
<gene>
    <name evidence="3" type="ORF">ACFODW_02875</name>
</gene>
<sequence>MRNLYKKIRKTEDGSVIVLVAVAMAGLLMMVGIVIDGGNLYVSKSHLQKTANAAALSGAQEIVNDRTAVETVVDDILASHNEQASLSALESSKESGIRVALKKDVPLFFATLFGIESLPINVEAKAGLDPVGEARGAVPLGIHEQVELVYGDIYELKVDAGDSQNGHFGILALQGPGAKNYEETLKSGFDEALQVGDVVNTQTGNIAGPTMRGVNHRIDTSPNDTVDYIPRDSNRIMLVLVYNTDGVSQGSVRITGFAYFYLEERMGNNDDSIRGTFMEYAGPGMAGEKTPYDRGAYMIKLEE</sequence>
<dbReference type="EMBL" id="JBHRRZ010000003">
    <property type="protein sequence ID" value="MFC2947310.1"/>
    <property type="molecule type" value="Genomic_DNA"/>
</dbReference>
<keyword evidence="4" id="KW-1185">Reference proteome</keyword>
<reference evidence="4" key="1">
    <citation type="journal article" date="2019" name="Int. J. Syst. Evol. Microbiol.">
        <title>The Global Catalogue of Microorganisms (GCM) 10K type strain sequencing project: providing services to taxonomists for standard genome sequencing and annotation.</title>
        <authorList>
            <consortium name="The Broad Institute Genomics Platform"/>
            <consortium name="The Broad Institute Genome Sequencing Center for Infectious Disease"/>
            <person name="Wu L."/>
            <person name="Ma J."/>
        </authorList>
    </citation>
    <scope>NUCLEOTIDE SEQUENCE [LARGE SCALE GENOMIC DNA]</scope>
    <source>
        <strain evidence="4">KCTC 13193</strain>
    </source>
</reference>
<keyword evidence="1" id="KW-0472">Membrane</keyword>
<evidence type="ECO:0000259" key="2">
    <source>
        <dbReference type="Pfam" id="PF13400"/>
    </source>
</evidence>
<evidence type="ECO:0000313" key="4">
    <source>
        <dbReference type="Proteomes" id="UP001595387"/>
    </source>
</evidence>
<protein>
    <submittedName>
        <fullName evidence="3">Pilus assembly protein TadG-related protein</fullName>
    </submittedName>
</protein>
<dbReference type="Proteomes" id="UP001595387">
    <property type="component" value="Unassembled WGS sequence"/>
</dbReference>
<keyword evidence="1" id="KW-1133">Transmembrane helix</keyword>
<dbReference type="RefSeq" id="WP_390302677.1">
    <property type="nucleotide sequence ID" value="NZ_JBHRRZ010000003.1"/>
</dbReference>
<evidence type="ECO:0000256" key="1">
    <source>
        <dbReference type="SAM" id="Phobius"/>
    </source>
</evidence>
<proteinExistence type="predicted"/>
<dbReference type="InterPro" id="IPR028087">
    <property type="entry name" value="Tad_N"/>
</dbReference>
<organism evidence="3 4">
    <name type="scientific">Virgibacillus sediminis</name>
    <dbReference type="NCBI Taxonomy" id="202260"/>
    <lineage>
        <taxon>Bacteria</taxon>
        <taxon>Bacillati</taxon>
        <taxon>Bacillota</taxon>
        <taxon>Bacilli</taxon>
        <taxon>Bacillales</taxon>
        <taxon>Bacillaceae</taxon>
        <taxon>Virgibacillus</taxon>
    </lineage>
</organism>
<evidence type="ECO:0000313" key="3">
    <source>
        <dbReference type="EMBL" id="MFC2947310.1"/>
    </source>
</evidence>
<accession>A0ABV7A319</accession>